<dbReference type="EMBL" id="JAWWNJ010000030">
    <property type="protein sequence ID" value="KAK7027143.1"/>
    <property type="molecule type" value="Genomic_DNA"/>
</dbReference>
<accession>A0AAW0BLM6</accession>
<name>A0AAW0BLM6_9AGAR</name>
<evidence type="ECO:0000313" key="1">
    <source>
        <dbReference type="EMBL" id="KAK7027143.1"/>
    </source>
</evidence>
<sequence>MFRLSLAFLLRNCCHHQQAPCRRVSPSILYPQKQNATSIFLVPASAPATQVLTKKWAHFLPGARMAPAALHSRLQVNGISFRDVAEPL</sequence>
<proteinExistence type="predicted"/>
<evidence type="ECO:0000313" key="2">
    <source>
        <dbReference type="Proteomes" id="UP001362999"/>
    </source>
</evidence>
<evidence type="ECO:0008006" key="3">
    <source>
        <dbReference type="Google" id="ProtNLM"/>
    </source>
</evidence>
<protein>
    <recommendedName>
        <fullName evidence="3">Secreted protein</fullName>
    </recommendedName>
</protein>
<gene>
    <name evidence="1" type="ORF">R3P38DRAFT_3191467</name>
</gene>
<keyword evidence="2" id="KW-1185">Reference proteome</keyword>
<dbReference type="Proteomes" id="UP001362999">
    <property type="component" value="Unassembled WGS sequence"/>
</dbReference>
<comment type="caution">
    <text evidence="1">The sequence shown here is derived from an EMBL/GenBank/DDBJ whole genome shotgun (WGS) entry which is preliminary data.</text>
</comment>
<dbReference type="AlphaFoldDB" id="A0AAW0BLM6"/>
<organism evidence="1 2">
    <name type="scientific">Favolaschia claudopus</name>
    <dbReference type="NCBI Taxonomy" id="2862362"/>
    <lineage>
        <taxon>Eukaryota</taxon>
        <taxon>Fungi</taxon>
        <taxon>Dikarya</taxon>
        <taxon>Basidiomycota</taxon>
        <taxon>Agaricomycotina</taxon>
        <taxon>Agaricomycetes</taxon>
        <taxon>Agaricomycetidae</taxon>
        <taxon>Agaricales</taxon>
        <taxon>Marasmiineae</taxon>
        <taxon>Mycenaceae</taxon>
        <taxon>Favolaschia</taxon>
    </lineage>
</organism>
<reference evidence="1 2" key="1">
    <citation type="journal article" date="2024" name="J Genomics">
        <title>Draft genome sequencing and assembly of Favolaschia claudopus CIRM-BRFM 2984 isolated from oak limbs.</title>
        <authorList>
            <person name="Navarro D."/>
            <person name="Drula E."/>
            <person name="Chaduli D."/>
            <person name="Cazenave R."/>
            <person name="Ahrendt S."/>
            <person name="Wang J."/>
            <person name="Lipzen A."/>
            <person name="Daum C."/>
            <person name="Barry K."/>
            <person name="Grigoriev I.V."/>
            <person name="Favel A."/>
            <person name="Rosso M.N."/>
            <person name="Martin F."/>
        </authorList>
    </citation>
    <scope>NUCLEOTIDE SEQUENCE [LARGE SCALE GENOMIC DNA]</scope>
    <source>
        <strain evidence="1 2">CIRM-BRFM 2984</strain>
    </source>
</reference>